<dbReference type="RefSeq" id="WP_128354412.1">
    <property type="nucleotide sequence ID" value="NZ_CP022987.1"/>
</dbReference>
<dbReference type="SUPFAM" id="SSF53850">
    <property type="entry name" value="Periplasmic binding protein-like II"/>
    <property type="match status" value="1"/>
</dbReference>
<dbReference type="Pfam" id="PF00126">
    <property type="entry name" value="HTH_1"/>
    <property type="match status" value="1"/>
</dbReference>
<gene>
    <name evidence="7" type="ORF">CKA81_05625</name>
</gene>
<dbReference type="InterPro" id="IPR058163">
    <property type="entry name" value="LysR-type_TF_proteobact-type"/>
</dbReference>
<evidence type="ECO:0000259" key="6">
    <source>
        <dbReference type="PROSITE" id="PS50931"/>
    </source>
</evidence>
<evidence type="ECO:0000256" key="1">
    <source>
        <dbReference type="ARBA" id="ARBA00009437"/>
    </source>
</evidence>
<dbReference type="PROSITE" id="PS50931">
    <property type="entry name" value="HTH_LYSR"/>
    <property type="match status" value="1"/>
</dbReference>
<evidence type="ECO:0000256" key="5">
    <source>
        <dbReference type="SAM" id="MobiDB-lite"/>
    </source>
</evidence>
<keyword evidence="8" id="KW-1185">Reference proteome</keyword>
<proteinExistence type="inferred from homology"/>
<dbReference type="OrthoDB" id="8928056at2"/>
<dbReference type="InterPro" id="IPR005119">
    <property type="entry name" value="LysR_subst-bd"/>
</dbReference>
<keyword evidence="3" id="KW-0238">DNA-binding</keyword>
<dbReference type="GO" id="GO:0006351">
    <property type="term" value="P:DNA-templated transcription"/>
    <property type="evidence" value="ECO:0007669"/>
    <property type="project" value="TreeGrafter"/>
</dbReference>
<evidence type="ECO:0000256" key="3">
    <source>
        <dbReference type="ARBA" id="ARBA00023125"/>
    </source>
</evidence>
<reference evidence="7 8" key="1">
    <citation type="submission" date="2017-08" db="EMBL/GenBank/DDBJ databases">
        <authorList>
            <person name="Park S.-J."/>
            <person name="Kim H."/>
        </authorList>
    </citation>
    <scope>NUCLEOTIDE SEQUENCE [LARGE SCALE GENOMIC DNA]</scope>
    <source>
        <strain evidence="8">ye3</strain>
    </source>
</reference>
<dbReference type="SUPFAM" id="SSF46785">
    <property type="entry name" value="Winged helix' DNA-binding domain"/>
    <property type="match status" value="1"/>
</dbReference>
<keyword evidence="2" id="KW-0805">Transcription regulation</keyword>
<dbReference type="InterPro" id="IPR036388">
    <property type="entry name" value="WH-like_DNA-bd_sf"/>
</dbReference>
<dbReference type="CDD" id="cd08422">
    <property type="entry name" value="PBP2_CrgA_like"/>
    <property type="match status" value="1"/>
</dbReference>
<evidence type="ECO:0000313" key="8">
    <source>
        <dbReference type="Proteomes" id="UP000283474"/>
    </source>
</evidence>
<dbReference type="GO" id="GO:0043565">
    <property type="term" value="F:sequence-specific DNA binding"/>
    <property type="evidence" value="ECO:0007669"/>
    <property type="project" value="TreeGrafter"/>
</dbReference>
<dbReference type="KEGG" id="pus:CKA81_05625"/>
<dbReference type="Gene3D" id="3.40.190.290">
    <property type="match status" value="1"/>
</dbReference>
<dbReference type="InterPro" id="IPR036390">
    <property type="entry name" value="WH_DNA-bd_sf"/>
</dbReference>
<comment type="similarity">
    <text evidence="1">Belongs to the LysR transcriptional regulatory family.</text>
</comment>
<name>A0A410GAN5_9BURK</name>
<accession>A0A410GAN5</accession>
<feature type="compositionally biased region" description="Basic and acidic residues" evidence="5">
    <location>
        <begin position="315"/>
        <end position="325"/>
    </location>
</feature>
<dbReference type="EMBL" id="CP022987">
    <property type="protein sequence ID" value="QAA93368.1"/>
    <property type="molecule type" value="Genomic_DNA"/>
</dbReference>
<keyword evidence="4" id="KW-0804">Transcription</keyword>
<dbReference type="PANTHER" id="PTHR30537">
    <property type="entry name" value="HTH-TYPE TRANSCRIPTIONAL REGULATOR"/>
    <property type="match status" value="1"/>
</dbReference>
<dbReference type="AlphaFoldDB" id="A0A410GAN5"/>
<evidence type="ECO:0000313" key="7">
    <source>
        <dbReference type="EMBL" id="QAA93368.1"/>
    </source>
</evidence>
<dbReference type="InterPro" id="IPR000847">
    <property type="entry name" value="LysR_HTH_N"/>
</dbReference>
<sequence length="334" mass="36588">MKQDKPELLWSHIYWLAILGTTGSYTAAARRLGVSKGAVSQRIAELERVSGVALVQRSTRSVRLTEAGRALTEGTRLAFATIEQGFDSIRDLAETPRGVVRVTMPVALGRQIIMPLIGPFLQSCPDVRLEVELIDHLSSLAKEGFDLAIRHTSNVPETHVAWLLRPSTTLLVAAPGYLEKHGHPRAPSDLAQHNCLYYLRSAAAPAWSFVHTRRPDERHSVAISGSFCANNSEALRELVLAGQGLALLPDFSAQQDVNEGRLVHLLPAWKPAGVFGDAIYAIRPYSAYVPRAVRAFVEHLRQTLQPAGPPAKPADSPRRAVADSPRRRHTPAPK</sequence>
<feature type="domain" description="HTH lysR-type" evidence="6">
    <location>
        <begin position="8"/>
        <end position="65"/>
    </location>
</feature>
<dbReference type="Gene3D" id="1.10.10.10">
    <property type="entry name" value="Winged helix-like DNA-binding domain superfamily/Winged helix DNA-binding domain"/>
    <property type="match status" value="1"/>
</dbReference>
<evidence type="ECO:0000256" key="2">
    <source>
        <dbReference type="ARBA" id="ARBA00023015"/>
    </source>
</evidence>
<dbReference type="PANTHER" id="PTHR30537:SF5">
    <property type="entry name" value="HTH-TYPE TRANSCRIPTIONAL ACTIVATOR TTDR-RELATED"/>
    <property type="match status" value="1"/>
</dbReference>
<organism evidence="7 8">
    <name type="scientific">Pollutimonas thiosulfatoxidans</name>
    <dbReference type="NCBI Taxonomy" id="2028345"/>
    <lineage>
        <taxon>Bacteria</taxon>
        <taxon>Pseudomonadati</taxon>
        <taxon>Pseudomonadota</taxon>
        <taxon>Betaproteobacteria</taxon>
        <taxon>Burkholderiales</taxon>
        <taxon>Alcaligenaceae</taxon>
        <taxon>Pollutimonas</taxon>
    </lineage>
</organism>
<dbReference type="Pfam" id="PF03466">
    <property type="entry name" value="LysR_substrate"/>
    <property type="match status" value="1"/>
</dbReference>
<feature type="region of interest" description="Disordered" evidence="5">
    <location>
        <begin position="305"/>
        <end position="334"/>
    </location>
</feature>
<dbReference type="GO" id="GO:0003700">
    <property type="term" value="F:DNA-binding transcription factor activity"/>
    <property type="evidence" value="ECO:0007669"/>
    <property type="project" value="InterPro"/>
</dbReference>
<protein>
    <submittedName>
        <fullName evidence="7">LysR family transcriptional regulator</fullName>
    </submittedName>
</protein>
<dbReference type="Proteomes" id="UP000283474">
    <property type="component" value="Chromosome"/>
</dbReference>
<evidence type="ECO:0000256" key="4">
    <source>
        <dbReference type="ARBA" id="ARBA00023163"/>
    </source>
</evidence>